<name>A0A5D3BHX4_CUCMM</name>
<gene>
    <name evidence="2" type="ORF">E5676_scaffold507G00290</name>
</gene>
<evidence type="ECO:0000313" key="3">
    <source>
        <dbReference type="Proteomes" id="UP000321947"/>
    </source>
</evidence>
<protein>
    <submittedName>
        <fullName evidence="2">Uncharacterized protein</fullName>
    </submittedName>
</protein>
<evidence type="ECO:0000313" key="2">
    <source>
        <dbReference type="EMBL" id="TYJ98644.1"/>
    </source>
</evidence>
<organism evidence="2 3">
    <name type="scientific">Cucumis melo var. makuwa</name>
    <name type="common">Oriental melon</name>
    <dbReference type="NCBI Taxonomy" id="1194695"/>
    <lineage>
        <taxon>Eukaryota</taxon>
        <taxon>Viridiplantae</taxon>
        <taxon>Streptophyta</taxon>
        <taxon>Embryophyta</taxon>
        <taxon>Tracheophyta</taxon>
        <taxon>Spermatophyta</taxon>
        <taxon>Magnoliopsida</taxon>
        <taxon>eudicotyledons</taxon>
        <taxon>Gunneridae</taxon>
        <taxon>Pentapetalae</taxon>
        <taxon>rosids</taxon>
        <taxon>fabids</taxon>
        <taxon>Cucurbitales</taxon>
        <taxon>Cucurbitaceae</taxon>
        <taxon>Benincaseae</taxon>
        <taxon>Cucumis</taxon>
    </lineage>
</organism>
<reference evidence="2 3" key="1">
    <citation type="submission" date="2019-08" db="EMBL/GenBank/DDBJ databases">
        <title>Draft genome sequences of two oriental melons (Cucumis melo L. var makuwa).</title>
        <authorList>
            <person name="Kwon S.-Y."/>
        </authorList>
    </citation>
    <scope>NUCLEOTIDE SEQUENCE [LARGE SCALE GENOMIC DNA]</scope>
    <source>
        <strain evidence="3">cv. Chang Bougi</strain>
        <tissue evidence="2">Leaf</tissue>
    </source>
</reference>
<dbReference type="EMBL" id="SSTD01017954">
    <property type="protein sequence ID" value="TYJ98644.1"/>
    <property type="molecule type" value="Genomic_DNA"/>
</dbReference>
<proteinExistence type="predicted"/>
<dbReference type="Proteomes" id="UP000321947">
    <property type="component" value="Unassembled WGS sequence"/>
</dbReference>
<feature type="compositionally biased region" description="Basic and acidic residues" evidence="1">
    <location>
        <begin position="15"/>
        <end position="29"/>
    </location>
</feature>
<feature type="compositionally biased region" description="Basic residues" evidence="1">
    <location>
        <begin position="1"/>
        <end position="14"/>
    </location>
</feature>
<sequence length="119" mass="13314">MNSHYKRRGYSRRQKNVDKNEKYVGKRYPDVSNDVGKNVGRKASGEAFPTPCWYGVGKASLDAEICVGIGCIRNTSFPTQPMPMRISASGKPLFRHVDELLALAVLRVFSLGPQPRPFE</sequence>
<accession>A0A5D3BHX4</accession>
<feature type="region of interest" description="Disordered" evidence="1">
    <location>
        <begin position="1"/>
        <end position="29"/>
    </location>
</feature>
<evidence type="ECO:0000256" key="1">
    <source>
        <dbReference type="SAM" id="MobiDB-lite"/>
    </source>
</evidence>
<comment type="caution">
    <text evidence="2">The sequence shown here is derived from an EMBL/GenBank/DDBJ whole genome shotgun (WGS) entry which is preliminary data.</text>
</comment>
<dbReference type="AlphaFoldDB" id="A0A5D3BHX4"/>